<evidence type="ECO:0000313" key="2">
    <source>
        <dbReference type="EMBL" id="KAL3498122.1"/>
    </source>
</evidence>
<protein>
    <submittedName>
        <fullName evidence="2">Uncharacterized protein</fullName>
    </submittedName>
</protein>
<proteinExistence type="predicted"/>
<evidence type="ECO:0000256" key="1">
    <source>
        <dbReference type="SAM" id="MobiDB-lite"/>
    </source>
</evidence>
<feature type="compositionally biased region" description="Low complexity" evidence="1">
    <location>
        <begin position="7"/>
        <end position="20"/>
    </location>
</feature>
<sequence>MSTFLNQHIQQSQQTTQLQQSHEHLERQVGQIAKEISEFKAQSSSRLLSQTMNPREYDSAITLRSEKELLSPSTPPSLLPNEEESKQDKTNSAWAETPQPKVISKPLNSSSIDPLSFPSRFAKSNKEE</sequence>
<accession>A0ABD2XX33</accession>
<comment type="caution">
    <text evidence="2">The sequence shown here is derived from an EMBL/GenBank/DDBJ whole genome shotgun (WGS) entry which is preliminary data.</text>
</comment>
<feature type="region of interest" description="Disordered" evidence="1">
    <location>
        <begin position="58"/>
        <end position="128"/>
    </location>
</feature>
<evidence type="ECO:0000313" key="3">
    <source>
        <dbReference type="Proteomes" id="UP001630127"/>
    </source>
</evidence>
<dbReference type="Proteomes" id="UP001630127">
    <property type="component" value="Unassembled WGS sequence"/>
</dbReference>
<organism evidence="2 3">
    <name type="scientific">Cinchona calisaya</name>
    <dbReference type="NCBI Taxonomy" id="153742"/>
    <lineage>
        <taxon>Eukaryota</taxon>
        <taxon>Viridiplantae</taxon>
        <taxon>Streptophyta</taxon>
        <taxon>Embryophyta</taxon>
        <taxon>Tracheophyta</taxon>
        <taxon>Spermatophyta</taxon>
        <taxon>Magnoliopsida</taxon>
        <taxon>eudicotyledons</taxon>
        <taxon>Gunneridae</taxon>
        <taxon>Pentapetalae</taxon>
        <taxon>asterids</taxon>
        <taxon>lamiids</taxon>
        <taxon>Gentianales</taxon>
        <taxon>Rubiaceae</taxon>
        <taxon>Cinchonoideae</taxon>
        <taxon>Cinchoneae</taxon>
        <taxon>Cinchona</taxon>
    </lineage>
</organism>
<dbReference type="AlphaFoldDB" id="A0ABD2XX33"/>
<dbReference type="EMBL" id="JBJUIK010000017">
    <property type="protein sequence ID" value="KAL3498122.1"/>
    <property type="molecule type" value="Genomic_DNA"/>
</dbReference>
<gene>
    <name evidence="2" type="ORF">ACH5RR_040854</name>
</gene>
<name>A0ABD2XX33_9GENT</name>
<feature type="region of interest" description="Disordered" evidence="1">
    <location>
        <begin position="1"/>
        <end position="26"/>
    </location>
</feature>
<keyword evidence="3" id="KW-1185">Reference proteome</keyword>
<reference evidence="2 3" key="1">
    <citation type="submission" date="2024-11" db="EMBL/GenBank/DDBJ databases">
        <title>A near-complete genome assembly of Cinchona calisaya.</title>
        <authorList>
            <person name="Lian D.C."/>
            <person name="Zhao X.W."/>
            <person name="Wei L."/>
        </authorList>
    </citation>
    <scope>NUCLEOTIDE SEQUENCE [LARGE SCALE GENOMIC DNA]</scope>
    <source>
        <tissue evidence="2">Nenye</tissue>
    </source>
</reference>